<accession>A0A1W1HJ37</accession>
<evidence type="ECO:0000256" key="2">
    <source>
        <dbReference type="PROSITE-ProRule" id="PRU00169"/>
    </source>
</evidence>
<protein>
    <recommendedName>
        <fullName evidence="3">Response regulatory domain-containing protein</fullName>
    </recommendedName>
</protein>
<dbReference type="PROSITE" id="PS50110">
    <property type="entry name" value="RESPONSE_REGULATORY"/>
    <property type="match status" value="1"/>
</dbReference>
<dbReference type="AlphaFoldDB" id="A0A1W1HJ37"/>
<dbReference type="Proteomes" id="UP000191931">
    <property type="component" value="Unassembled WGS sequence"/>
</dbReference>
<dbReference type="RefSeq" id="WP_186441173.1">
    <property type="nucleotide sequence ID" value="NZ_LT828543.1"/>
</dbReference>
<organism evidence="4 5">
    <name type="scientific">Desulfamplus magnetovallimortis</name>
    <dbReference type="NCBI Taxonomy" id="1246637"/>
    <lineage>
        <taxon>Bacteria</taxon>
        <taxon>Pseudomonadati</taxon>
        <taxon>Thermodesulfobacteriota</taxon>
        <taxon>Desulfobacteria</taxon>
        <taxon>Desulfobacterales</taxon>
        <taxon>Desulfobacteraceae</taxon>
        <taxon>Desulfamplus</taxon>
    </lineage>
</organism>
<dbReference type="InterPro" id="IPR001789">
    <property type="entry name" value="Sig_transdc_resp-reg_receiver"/>
</dbReference>
<gene>
    <name evidence="4" type="ORF">MTBBW1_730016</name>
</gene>
<dbReference type="InterPro" id="IPR050595">
    <property type="entry name" value="Bact_response_regulator"/>
</dbReference>
<keyword evidence="5" id="KW-1185">Reference proteome</keyword>
<evidence type="ECO:0000313" key="5">
    <source>
        <dbReference type="Proteomes" id="UP000191931"/>
    </source>
</evidence>
<feature type="domain" description="Response regulatory" evidence="3">
    <location>
        <begin position="10"/>
        <end position="126"/>
    </location>
</feature>
<keyword evidence="1 2" id="KW-0597">Phosphoprotein</keyword>
<feature type="modified residue" description="4-aspartylphosphate" evidence="2">
    <location>
        <position position="59"/>
    </location>
</feature>
<evidence type="ECO:0000313" key="4">
    <source>
        <dbReference type="EMBL" id="SLM32463.1"/>
    </source>
</evidence>
<dbReference type="PANTHER" id="PTHR44591:SF3">
    <property type="entry name" value="RESPONSE REGULATORY DOMAIN-CONTAINING PROTEIN"/>
    <property type="match status" value="1"/>
</dbReference>
<dbReference type="SUPFAM" id="SSF52172">
    <property type="entry name" value="CheY-like"/>
    <property type="match status" value="1"/>
</dbReference>
<dbReference type="PANTHER" id="PTHR44591">
    <property type="entry name" value="STRESS RESPONSE REGULATOR PROTEIN 1"/>
    <property type="match status" value="1"/>
</dbReference>
<dbReference type="EMBL" id="FWEV01000318">
    <property type="protein sequence ID" value="SLM32463.1"/>
    <property type="molecule type" value="Genomic_DNA"/>
</dbReference>
<dbReference type="GO" id="GO:0000160">
    <property type="term" value="P:phosphorelay signal transduction system"/>
    <property type="evidence" value="ECO:0007669"/>
    <property type="project" value="InterPro"/>
</dbReference>
<dbReference type="Pfam" id="PF00072">
    <property type="entry name" value="Response_reg"/>
    <property type="match status" value="1"/>
</dbReference>
<reference evidence="4 5" key="1">
    <citation type="submission" date="2017-03" db="EMBL/GenBank/DDBJ databases">
        <authorList>
            <person name="Afonso C.L."/>
            <person name="Miller P.J."/>
            <person name="Scott M.A."/>
            <person name="Spackman E."/>
            <person name="Goraichik I."/>
            <person name="Dimitrov K.M."/>
            <person name="Suarez D.L."/>
            <person name="Swayne D.E."/>
        </authorList>
    </citation>
    <scope>NUCLEOTIDE SEQUENCE [LARGE SCALE GENOMIC DNA]</scope>
    <source>
        <strain evidence="4">PRJEB14757</strain>
    </source>
</reference>
<dbReference type="InterPro" id="IPR011006">
    <property type="entry name" value="CheY-like_superfamily"/>
</dbReference>
<evidence type="ECO:0000259" key="3">
    <source>
        <dbReference type="PROSITE" id="PS50110"/>
    </source>
</evidence>
<proteinExistence type="predicted"/>
<dbReference type="STRING" id="1246637.MTBBW1_730016"/>
<dbReference type="SMART" id="SM00448">
    <property type="entry name" value="REC"/>
    <property type="match status" value="1"/>
</dbReference>
<sequence>MSDKDKSQPTVLIIDDDEVNRIVLEKLFHRENIISSLAKNGREGMIMAKKIMPDIILLDIFMPDENGFKILANLKNDPDLEKIPVCIFSILEDEEKIKKAHQMGACAYITKPFDMKETVTRVKQILTKCIAIDDTSR</sequence>
<dbReference type="Gene3D" id="3.40.50.2300">
    <property type="match status" value="1"/>
</dbReference>
<evidence type="ECO:0000256" key="1">
    <source>
        <dbReference type="ARBA" id="ARBA00022553"/>
    </source>
</evidence>
<name>A0A1W1HJ37_9BACT</name>